<reference evidence="9" key="2">
    <citation type="submission" date="2016-04" db="EMBL/GenBank/DDBJ databases">
        <title>First Complete Genome Sequence of a Subdivision 6 Acidobacterium.</title>
        <authorList>
            <person name="Huang S."/>
            <person name="Vieira S."/>
            <person name="Bunk B."/>
            <person name="Riedel T."/>
            <person name="Sproeer C."/>
            <person name="Overmann J."/>
        </authorList>
    </citation>
    <scope>NUCLEOTIDE SEQUENCE [LARGE SCALE GENOMIC DNA]</scope>
    <source>
        <strain evidence="9">DSM 100886 HEG_-6_39</strain>
    </source>
</reference>
<evidence type="ECO:0000256" key="4">
    <source>
        <dbReference type="ARBA" id="ARBA00023004"/>
    </source>
</evidence>
<proteinExistence type="predicted"/>
<evidence type="ECO:0000259" key="7">
    <source>
        <dbReference type="PROSITE" id="PS51085"/>
    </source>
</evidence>
<keyword evidence="4" id="KW-0408">Iron</keyword>
<keyword evidence="1" id="KW-0001">2Fe-2S</keyword>
<dbReference type="PANTHER" id="PTHR44379">
    <property type="entry name" value="OXIDOREDUCTASE WITH IRON-SULFUR SUBUNIT"/>
    <property type="match status" value="1"/>
</dbReference>
<evidence type="ECO:0000256" key="2">
    <source>
        <dbReference type="ARBA" id="ARBA00022723"/>
    </source>
</evidence>
<evidence type="ECO:0000256" key="1">
    <source>
        <dbReference type="ARBA" id="ARBA00022714"/>
    </source>
</evidence>
<evidence type="ECO:0000256" key="6">
    <source>
        <dbReference type="SAM" id="MobiDB-lite"/>
    </source>
</evidence>
<accession>A0A143PVZ4</accession>
<dbReference type="PANTHER" id="PTHR44379:SF5">
    <property type="entry name" value="OXIDOREDUCTASE WITH IRON-SULFUR SUBUNIT"/>
    <property type="match status" value="1"/>
</dbReference>
<dbReference type="Pfam" id="PF00111">
    <property type="entry name" value="Fer2"/>
    <property type="match status" value="1"/>
</dbReference>
<dbReference type="InterPro" id="IPR001041">
    <property type="entry name" value="2Fe-2S_ferredoxin-type"/>
</dbReference>
<evidence type="ECO:0000313" key="8">
    <source>
        <dbReference type="EMBL" id="AMY12927.1"/>
    </source>
</evidence>
<gene>
    <name evidence="8" type="primary">cutS_2</name>
    <name evidence="8" type="ORF">LuPra_06211</name>
</gene>
<dbReference type="RefSeq" id="WP_110174339.1">
    <property type="nucleotide sequence ID" value="NZ_CP015136.1"/>
</dbReference>
<dbReference type="InterPro" id="IPR036884">
    <property type="entry name" value="2Fe-2S-bd_dom_sf"/>
</dbReference>
<dbReference type="GO" id="GO:0043885">
    <property type="term" value="F:anaerobic carbon-monoxide dehydrogenase activity"/>
    <property type="evidence" value="ECO:0007669"/>
    <property type="project" value="UniProtKB-EC"/>
</dbReference>
<dbReference type="InterPro" id="IPR036010">
    <property type="entry name" value="2Fe-2S_ferredoxin-like_sf"/>
</dbReference>
<dbReference type="GO" id="GO:0046872">
    <property type="term" value="F:metal ion binding"/>
    <property type="evidence" value="ECO:0007669"/>
    <property type="project" value="UniProtKB-KW"/>
</dbReference>
<reference evidence="8 9" key="1">
    <citation type="journal article" date="2016" name="Genome Announc.">
        <title>First Complete Genome Sequence of a Subdivision 6 Acidobacterium Strain.</title>
        <authorList>
            <person name="Huang S."/>
            <person name="Vieira S."/>
            <person name="Bunk B."/>
            <person name="Riedel T."/>
            <person name="Sproer C."/>
            <person name="Overmann J."/>
        </authorList>
    </citation>
    <scope>NUCLEOTIDE SEQUENCE [LARGE SCALE GENOMIC DNA]</scope>
    <source>
        <strain evidence="9">DSM 100886 HEG_-6_39</strain>
    </source>
</reference>
<dbReference type="AlphaFoldDB" id="A0A143PVZ4"/>
<dbReference type="InterPro" id="IPR019546">
    <property type="entry name" value="TAT_signal_bac_arc"/>
</dbReference>
<dbReference type="KEGG" id="abac:LuPra_06211"/>
<dbReference type="SUPFAM" id="SSF54292">
    <property type="entry name" value="2Fe-2S ferredoxin-like"/>
    <property type="match status" value="1"/>
</dbReference>
<dbReference type="InterPro" id="IPR006058">
    <property type="entry name" value="2Fe2S_fd_BS"/>
</dbReference>
<dbReference type="EMBL" id="CP015136">
    <property type="protein sequence ID" value="AMY12927.1"/>
    <property type="molecule type" value="Genomic_DNA"/>
</dbReference>
<name>A0A143PVZ4_LUTPR</name>
<protein>
    <submittedName>
        <fullName evidence="8">Carbon monoxide dehydrogenase small chain</fullName>
        <ecNumber evidence="8">1.2.7.4</ecNumber>
    </submittedName>
</protein>
<dbReference type="SUPFAM" id="SSF47741">
    <property type="entry name" value="CO dehydrogenase ISP C-domain like"/>
    <property type="match status" value="1"/>
</dbReference>
<dbReference type="PROSITE" id="PS51318">
    <property type="entry name" value="TAT"/>
    <property type="match status" value="1"/>
</dbReference>
<dbReference type="Proteomes" id="UP000076079">
    <property type="component" value="Chromosome"/>
</dbReference>
<dbReference type="InterPro" id="IPR006311">
    <property type="entry name" value="TAT_signal"/>
</dbReference>
<dbReference type="EC" id="1.2.7.4" evidence="8"/>
<dbReference type="FunFam" id="3.10.20.30:FF:000020">
    <property type="entry name" value="Xanthine dehydrogenase iron-sulfur subunit"/>
    <property type="match status" value="1"/>
</dbReference>
<feature type="compositionally biased region" description="Polar residues" evidence="6">
    <location>
        <begin position="15"/>
        <end position="25"/>
    </location>
</feature>
<sequence length="218" mass="22576">MSEHTRSRPAGEGSLSATAEASASGPNFSRRTFLKSVGVAPVVAAAIAPDTADAQTAAVIGPDAAPLTLTINGQKRTVTVEPRTTLLDAMRQQLDLTGAKRVCDRGSCGACTVILDKRTAYACSVLAVDAEGADIRTIEGLTQGTVLHPVQQAIFEKDGTMCGFCTPGFVMSTVALLEETPNPTPAQARKALDGNICRCGTYVRLLEAALAVKGGTRG</sequence>
<evidence type="ECO:0000256" key="5">
    <source>
        <dbReference type="ARBA" id="ARBA00023014"/>
    </source>
</evidence>
<dbReference type="NCBIfam" id="TIGR01409">
    <property type="entry name" value="TAT_signal_seq"/>
    <property type="match status" value="1"/>
</dbReference>
<evidence type="ECO:0000256" key="3">
    <source>
        <dbReference type="ARBA" id="ARBA00023002"/>
    </source>
</evidence>
<dbReference type="CDD" id="cd00207">
    <property type="entry name" value="fer2"/>
    <property type="match status" value="1"/>
</dbReference>
<dbReference type="OrthoDB" id="9796880at2"/>
<dbReference type="GO" id="GO:0051537">
    <property type="term" value="F:2 iron, 2 sulfur cluster binding"/>
    <property type="evidence" value="ECO:0007669"/>
    <property type="project" value="UniProtKB-KW"/>
</dbReference>
<dbReference type="Gene3D" id="1.10.150.120">
    <property type="entry name" value="[2Fe-2S]-binding domain"/>
    <property type="match status" value="1"/>
</dbReference>
<evidence type="ECO:0000313" key="9">
    <source>
        <dbReference type="Proteomes" id="UP000076079"/>
    </source>
</evidence>
<dbReference type="STRING" id="1855912.LuPra_06211"/>
<feature type="domain" description="2Fe-2S ferredoxin-type" evidence="7">
    <location>
        <begin position="65"/>
        <end position="141"/>
    </location>
</feature>
<organism evidence="8 9">
    <name type="scientific">Luteitalea pratensis</name>
    <dbReference type="NCBI Taxonomy" id="1855912"/>
    <lineage>
        <taxon>Bacteria</taxon>
        <taxon>Pseudomonadati</taxon>
        <taxon>Acidobacteriota</taxon>
        <taxon>Vicinamibacteria</taxon>
        <taxon>Vicinamibacterales</taxon>
        <taxon>Vicinamibacteraceae</taxon>
        <taxon>Luteitalea</taxon>
    </lineage>
</organism>
<dbReference type="PROSITE" id="PS51085">
    <property type="entry name" value="2FE2S_FER_2"/>
    <property type="match status" value="1"/>
</dbReference>
<keyword evidence="9" id="KW-1185">Reference proteome</keyword>
<dbReference type="Gene3D" id="3.10.20.30">
    <property type="match status" value="1"/>
</dbReference>
<keyword evidence="2" id="KW-0479">Metal-binding</keyword>
<dbReference type="InterPro" id="IPR012675">
    <property type="entry name" value="Beta-grasp_dom_sf"/>
</dbReference>
<keyword evidence="5" id="KW-0411">Iron-sulfur</keyword>
<dbReference type="PROSITE" id="PS00197">
    <property type="entry name" value="2FE2S_FER_1"/>
    <property type="match status" value="1"/>
</dbReference>
<dbReference type="Pfam" id="PF01799">
    <property type="entry name" value="Fer2_2"/>
    <property type="match status" value="1"/>
</dbReference>
<feature type="region of interest" description="Disordered" evidence="6">
    <location>
        <begin position="1"/>
        <end position="25"/>
    </location>
</feature>
<dbReference type="InterPro" id="IPR051452">
    <property type="entry name" value="Diverse_Oxidoreductases"/>
</dbReference>
<keyword evidence="3 8" id="KW-0560">Oxidoreductase</keyword>
<dbReference type="InterPro" id="IPR002888">
    <property type="entry name" value="2Fe-2S-bd"/>
</dbReference>
<dbReference type="PATRIC" id="fig|1813736.3.peg.6523"/>